<protein>
    <submittedName>
        <fullName evidence="2">Uncharacterized protein</fullName>
    </submittedName>
</protein>
<proteinExistence type="predicted"/>
<keyword evidence="1" id="KW-0812">Transmembrane</keyword>
<keyword evidence="3" id="KW-1185">Reference proteome</keyword>
<feature type="transmembrane region" description="Helical" evidence="1">
    <location>
        <begin position="42"/>
        <end position="62"/>
    </location>
</feature>
<organism evidence="2 3">
    <name type="scientific">Atta colombica</name>
    <dbReference type="NCBI Taxonomy" id="520822"/>
    <lineage>
        <taxon>Eukaryota</taxon>
        <taxon>Metazoa</taxon>
        <taxon>Ecdysozoa</taxon>
        <taxon>Arthropoda</taxon>
        <taxon>Hexapoda</taxon>
        <taxon>Insecta</taxon>
        <taxon>Pterygota</taxon>
        <taxon>Neoptera</taxon>
        <taxon>Endopterygota</taxon>
        <taxon>Hymenoptera</taxon>
        <taxon>Apocrita</taxon>
        <taxon>Aculeata</taxon>
        <taxon>Formicoidea</taxon>
        <taxon>Formicidae</taxon>
        <taxon>Myrmicinae</taxon>
        <taxon>Atta</taxon>
    </lineage>
</organism>
<gene>
    <name evidence="2" type="ORF">ALC53_04439</name>
</gene>
<evidence type="ECO:0000313" key="3">
    <source>
        <dbReference type="Proteomes" id="UP000078540"/>
    </source>
</evidence>
<dbReference type="EMBL" id="KQ976450">
    <property type="protein sequence ID" value="KYM85658.1"/>
    <property type="molecule type" value="Genomic_DNA"/>
</dbReference>
<dbReference type="Proteomes" id="UP000078540">
    <property type="component" value="Unassembled WGS sequence"/>
</dbReference>
<evidence type="ECO:0000256" key="1">
    <source>
        <dbReference type="SAM" id="Phobius"/>
    </source>
</evidence>
<accession>A0A195BK46</accession>
<sequence length="88" mass="9832">MRFIVFRCLKSSSRGNKRIRSNRQSCYEIAARSRLKVTRISAPFQVVAAILILAATVSAMIGHCYSDHRTLVACGLFLLSGKYVIELP</sequence>
<name>A0A195BK46_9HYME</name>
<keyword evidence="1" id="KW-0472">Membrane</keyword>
<dbReference type="AlphaFoldDB" id="A0A195BK46"/>
<evidence type="ECO:0000313" key="2">
    <source>
        <dbReference type="EMBL" id="KYM85658.1"/>
    </source>
</evidence>
<reference evidence="2 3" key="1">
    <citation type="submission" date="2015-09" db="EMBL/GenBank/DDBJ databases">
        <title>Atta colombica WGS genome.</title>
        <authorList>
            <person name="Nygaard S."/>
            <person name="Hu H."/>
            <person name="Boomsma J."/>
            <person name="Zhang G."/>
        </authorList>
    </citation>
    <scope>NUCLEOTIDE SEQUENCE [LARGE SCALE GENOMIC DNA]</scope>
    <source>
        <strain evidence="2">Treedump-2</strain>
        <tissue evidence="2">Whole body</tissue>
    </source>
</reference>
<keyword evidence="1" id="KW-1133">Transmembrane helix</keyword>